<evidence type="ECO:0000256" key="8">
    <source>
        <dbReference type="ARBA" id="ARBA00023136"/>
    </source>
</evidence>
<sequence>MDVIDSGAIKRIRQACANCRDATPHFHFPIAQDHAQVSPTLDTFSQPAPLPQAIYQENTNLPPPHVLSSVIDTYFLRVHNQPYSYFQETSFRQRLESDSLPRCLVLAVLSSAVRFSTHAFYAGQTRQASEKYARESWLSVLGDHLTMEDNLNVHVVQTVNLLAVVDYTAGRARSGWLKIGLAARISQDLHLMAEPDQWLSYSEQEEQRRAFWSIYLLDKLISCGRSRPLVILDEDCELQLPCDENTFRHGEWRKTSTIDQLLNWNSKLTESPSPFALVVLMASIFGRCTRYVHQSKKMEEIPPWDPKSEFSAINSSLLLLESYSKSSNWQLSDILHGSVQADATVDRQEIGHLIFAHTLFHLCHCLLNHPFLVRRWLKPYGAKAPASFSSRALQDGCDHAAQLMDLLQQANDHGCLVESSFYAYCIAVAGGIHSLATHFNQDRGRETNNVIYLQQSIDSLERLAKLWVHAGNIAASLREFHSISQPFATLLDPSHLMDELDFGSEEVMWSMIDYAILGADPSKKQISPKTGANLPSPTSWVLGAGMLGQDGYNPSGNILGGITPSMRLEEVEQFLNCSPRPTSPWEGVVSGTMAAILANFIVYPLDIVKTRLQVQVRQHRKETTDREKPTTAEGTPDEHANYDGLLAAVSQIIREEGISGLYSGLGSSILGTASMNFAYFYWSTAARSFQVSTFKRHGISDVNSITKELVLGAVGGALAQLCTNPIAVISTRQQTRKVNDHKRSMWETMLEIVQSEDGWTGLWRGFKVNLILVINPMITYGVYQWLREGLLALRKGKGLGSTDAFFLGALSKVLATIATHPLIVAKTMLQSKPPHCRIGRPFSGFTEVIRYIVRNEGLSRLYKGLAPQIIKGFLVQGLMMMLKER</sequence>
<evidence type="ECO:0000313" key="13">
    <source>
        <dbReference type="EMBL" id="KAJ5349564.1"/>
    </source>
</evidence>
<accession>A0A9W9QZV4</accession>
<feature type="repeat" description="Solcar" evidence="10">
    <location>
        <begin position="799"/>
        <end position="885"/>
    </location>
</feature>
<organism evidence="13 14">
    <name type="scientific">Penicillium brevicompactum</name>
    <dbReference type="NCBI Taxonomy" id="5074"/>
    <lineage>
        <taxon>Eukaryota</taxon>
        <taxon>Fungi</taxon>
        <taxon>Dikarya</taxon>
        <taxon>Ascomycota</taxon>
        <taxon>Pezizomycotina</taxon>
        <taxon>Eurotiomycetes</taxon>
        <taxon>Eurotiomycetidae</taxon>
        <taxon>Eurotiales</taxon>
        <taxon>Aspergillaceae</taxon>
        <taxon>Penicillium</taxon>
    </lineage>
</organism>
<dbReference type="InterPro" id="IPR023395">
    <property type="entry name" value="MCP_dom_sf"/>
</dbReference>
<evidence type="ECO:0000256" key="7">
    <source>
        <dbReference type="ARBA" id="ARBA00022989"/>
    </source>
</evidence>
<evidence type="ECO:0000256" key="4">
    <source>
        <dbReference type="ARBA" id="ARBA00022692"/>
    </source>
</evidence>
<feature type="repeat" description="Solcar" evidence="10">
    <location>
        <begin position="582"/>
        <end position="689"/>
    </location>
</feature>
<dbReference type="Pfam" id="PF04082">
    <property type="entry name" value="Fungal_trans"/>
    <property type="match status" value="1"/>
</dbReference>
<gene>
    <name evidence="13" type="ORF">N7541_007291</name>
</gene>
<dbReference type="InterPro" id="IPR052217">
    <property type="entry name" value="Mito/Peroxisomal_Carrier"/>
</dbReference>
<keyword evidence="8 10" id="KW-0472">Membrane</keyword>
<proteinExistence type="inferred from homology"/>
<dbReference type="Gene3D" id="1.50.40.10">
    <property type="entry name" value="Mitochondrial carrier domain"/>
    <property type="match status" value="1"/>
</dbReference>
<comment type="similarity">
    <text evidence="2">Belongs to the mitochondrial carrier (TC 2.A.29) family.</text>
</comment>
<feature type="repeat" description="Solcar" evidence="10">
    <location>
        <begin position="703"/>
        <end position="789"/>
    </location>
</feature>
<feature type="region of interest" description="Disordered" evidence="11">
    <location>
        <begin position="617"/>
        <end position="639"/>
    </location>
</feature>
<comment type="subcellular location">
    <subcellularLocation>
        <location evidence="1">Membrane</location>
        <topology evidence="1">Multi-pass membrane protein</topology>
    </subcellularLocation>
</comment>
<reference evidence="13" key="2">
    <citation type="journal article" date="2023" name="IMA Fungus">
        <title>Comparative genomic study of the Penicillium genus elucidates a diverse pangenome and 15 lateral gene transfer events.</title>
        <authorList>
            <person name="Petersen C."/>
            <person name="Sorensen T."/>
            <person name="Nielsen M.R."/>
            <person name="Sondergaard T.E."/>
            <person name="Sorensen J.L."/>
            <person name="Fitzpatrick D.A."/>
            <person name="Frisvad J.C."/>
            <person name="Nielsen K.L."/>
        </authorList>
    </citation>
    <scope>NUCLEOTIDE SEQUENCE</scope>
    <source>
        <strain evidence="13">IBT 35675</strain>
    </source>
</reference>
<feature type="compositionally biased region" description="Basic and acidic residues" evidence="11">
    <location>
        <begin position="621"/>
        <end position="639"/>
    </location>
</feature>
<dbReference type="GO" id="GO:0003677">
    <property type="term" value="F:DNA binding"/>
    <property type="evidence" value="ECO:0007669"/>
    <property type="project" value="InterPro"/>
</dbReference>
<reference evidence="13" key="1">
    <citation type="submission" date="2022-12" db="EMBL/GenBank/DDBJ databases">
        <authorList>
            <person name="Petersen C."/>
        </authorList>
    </citation>
    <scope>NUCLEOTIDE SEQUENCE</scope>
    <source>
        <strain evidence="13">IBT 35675</strain>
    </source>
</reference>
<keyword evidence="7" id="KW-1133">Transmembrane helix</keyword>
<evidence type="ECO:0000313" key="14">
    <source>
        <dbReference type="Proteomes" id="UP001148299"/>
    </source>
</evidence>
<evidence type="ECO:0000256" key="3">
    <source>
        <dbReference type="ARBA" id="ARBA00022448"/>
    </source>
</evidence>
<feature type="domain" description="Xylanolytic transcriptional activator regulatory" evidence="12">
    <location>
        <begin position="175"/>
        <end position="247"/>
    </location>
</feature>
<evidence type="ECO:0000256" key="2">
    <source>
        <dbReference type="ARBA" id="ARBA00006375"/>
    </source>
</evidence>
<dbReference type="CDD" id="cd12148">
    <property type="entry name" value="fungal_TF_MHR"/>
    <property type="match status" value="1"/>
</dbReference>
<keyword evidence="14" id="KW-1185">Reference proteome</keyword>
<dbReference type="EMBL" id="JAPZBR010000006">
    <property type="protein sequence ID" value="KAJ5349564.1"/>
    <property type="molecule type" value="Genomic_DNA"/>
</dbReference>
<keyword evidence="6" id="KW-0999">Mitochondrion inner membrane</keyword>
<dbReference type="PANTHER" id="PTHR45939:SF1">
    <property type="entry name" value="MITOCHONDRIAL THIAMINE PYROPHOSPHATE CARRIER 1-RELATED"/>
    <property type="match status" value="1"/>
</dbReference>
<evidence type="ECO:0000256" key="10">
    <source>
        <dbReference type="PROSITE-ProRule" id="PRU00282"/>
    </source>
</evidence>
<dbReference type="Proteomes" id="UP001148299">
    <property type="component" value="Unassembled WGS sequence"/>
</dbReference>
<name>A0A9W9QZV4_PENBR</name>
<evidence type="ECO:0000259" key="12">
    <source>
        <dbReference type="SMART" id="SM00906"/>
    </source>
</evidence>
<evidence type="ECO:0000256" key="1">
    <source>
        <dbReference type="ARBA" id="ARBA00004141"/>
    </source>
</evidence>
<keyword evidence="5" id="KW-0677">Repeat</keyword>
<evidence type="ECO:0000256" key="11">
    <source>
        <dbReference type="SAM" id="MobiDB-lite"/>
    </source>
</evidence>
<keyword evidence="6" id="KW-0496">Mitochondrion</keyword>
<protein>
    <recommendedName>
        <fullName evidence="12">Xylanolytic transcriptional activator regulatory domain-containing protein</fullName>
    </recommendedName>
</protein>
<evidence type="ECO:0000256" key="6">
    <source>
        <dbReference type="ARBA" id="ARBA00022792"/>
    </source>
</evidence>
<dbReference type="GO" id="GO:0016020">
    <property type="term" value="C:membrane"/>
    <property type="evidence" value="ECO:0007669"/>
    <property type="project" value="UniProtKB-SubCell"/>
</dbReference>
<dbReference type="Pfam" id="PF00153">
    <property type="entry name" value="Mito_carr"/>
    <property type="match status" value="3"/>
</dbReference>
<dbReference type="InterPro" id="IPR007219">
    <property type="entry name" value="XnlR_reg_dom"/>
</dbReference>
<dbReference type="GO" id="GO:0008270">
    <property type="term" value="F:zinc ion binding"/>
    <property type="evidence" value="ECO:0007669"/>
    <property type="project" value="InterPro"/>
</dbReference>
<dbReference type="SUPFAM" id="SSF103506">
    <property type="entry name" value="Mitochondrial carrier"/>
    <property type="match status" value="1"/>
</dbReference>
<keyword evidence="3" id="KW-0813">Transport</keyword>
<evidence type="ECO:0000256" key="9">
    <source>
        <dbReference type="ARBA" id="ARBA00023242"/>
    </source>
</evidence>
<dbReference type="InterPro" id="IPR018108">
    <property type="entry name" value="MCP_transmembrane"/>
</dbReference>
<evidence type="ECO:0000256" key="5">
    <source>
        <dbReference type="ARBA" id="ARBA00022737"/>
    </source>
</evidence>
<dbReference type="GO" id="GO:0006351">
    <property type="term" value="P:DNA-templated transcription"/>
    <property type="evidence" value="ECO:0007669"/>
    <property type="project" value="InterPro"/>
</dbReference>
<dbReference type="AlphaFoldDB" id="A0A9W9QZV4"/>
<dbReference type="GO" id="GO:0015217">
    <property type="term" value="F:ADP transmembrane transporter activity"/>
    <property type="evidence" value="ECO:0007669"/>
    <property type="project" value="TreeGrafter"/>
</dbReference>
<dbReference type="PANTHER" id="PTHR45939">
    <property type="entry name" value="PEROXISOMAL MEMBRANE PROTEIN PMP34-RELATED"/>
    <property type="match status" value="1"/>
</dbReference>
<comment type="caution">
    <text evidence="13">The sequence shown here is derived from an EMBL/GenBank/DDBJ whole genome shotgun (WGS) entry which is preliminary data.</text>
</comment>
<dbReference type="PROSITE" id="PS50920">
    <property type="entry name" value="SOLCAR"/>
    <property type="match status" value="3"/>
</dbReference>
<keyword evidence="9" id="KW-0539">Nucleus</keyword>
<dbReference type="SMART" id="SM00906">
    <property type="entry name" value="Fungal_trans"/>
    <property type="match status" value="1"/>
</dbReference>
<keyword evidence="4 10" id="KW-0812">Transmembrane</keyword>